<keyword evidence="2" id="KW-1185">Reference proteome</keyword>
<evidence type="ECO:0000313" key="2">
    <source>
        <dbReference type="Proteomes" id="UP001228049"/>
    </source>
</evidence>
<organism evidence="1 2">
    <name type="scientific">Dissostichus eleginoides</name>
    <name type="common">Patagonian toothfish</name>
    <name type="synonym">Dissostichus amissus</name>
    <dbReference type="NCBI Taxonomy" id="100907"/>
    <lineage>
        <taxon>Eukaryota</taxon>
        <taxon>Metazoa</taxon>
        <taxon>Chordata</taxon>
        <taxon>Craniata</taxon>
        <taxon>Vertebrata</taxon>
        <taxon>Euteleostomi</taxon>
        <taxon>Actinopterygii</taxon>
        <taxon>Neopterygii</taxon>
        <taxon>Teleostei</taxon>
        <taxon>Neoteleostei</taxon>
        <taxon>Acanthomorphata</taxon>
        <taxon>Eupercaria</taxon>
        <taxon>Perciformes</taxon>
        <taxon>Notothenioidei</taxon>
        <taxon>Nototheniidae</taxon>
        <taxon>Dissostichus</taxon>
    </lineage>
</organism>
<feature type="non-terminal residue" evidence="1">
    <location>
        <position position="60"/>
    </location>
</feature>
<comment type="caution">
    <text evidence="1">The sequence shown here is derived from an EMBL/GenBank/DDBJ whole genome shotgun (WGS) entry which is preliminary data.</text>
</comment>
<feature type="non-terminal residue" evidence="1">
    <location>
        <position position="1"/>
    </location>
</feature>
<protein>
    <submittedName>
        <fullName evidence="1">Ribosome-releasing factor 2 mitochondrial</fullName>
    </submittedName>
</protein>
<accession>A0AAD9CPX7</accession>
<dbReference type="Proteomes" id="UP001228049">
    <property type="component" value="Unassembled WGS sequence"/>
</dbReference>
<gene>
    <name evidence="1" type="ORF">KUDE01_008579</name>
</gene>
<evidence type="ECO:0000313" key="1">
    <source>
        <dbReference type="EMBL" id="KAK1906177.1"/>
    </source>
</evidence>
<sequence length="60" mass="6379">SCCDGKLYVGPALLSASWKNGDICPLRDTSVEILSHPAVFALLKPPVSSHWVLIAQGLGF</sequence>
<dbReference type="EMBL" id="JASDAP010000001">
    <property type="protein sequence ID" value="KAK1906177.1"/>
    <property type="molecule type" value="Genomic_DNA"/>
</dbReference>
<dbReference type="AlphaFoldDB" id="A0AAD9CPX7"/>
<name>A0AAD9CPX7_DISEL</name>
<reference evidence="1" key="1">
    <citation type="submission" date="2023-04" db="EMBL/GenBank/DDBJ databases">
        <title>Chromosome-level genome of Chaenocephalus aceratus.</title>
        <authorList>
            <person name="Park H."/>
        </authorList>
    </citation>
    <scope>NUCLEOTIDE SEQUENCE</scope>
    <source>
        <strain evidence="1">DE</strain>
        <tissue evidence="1">Muscle</tissue>
    </source>
</reference>
<proteinExistence type="predicted"/>